<evidence type="ECO:0000256" key="3">
    <source>
        <dbReference type="ARBA" id="ARBA00022679"/>
    </source>
</evidence>
<feature type="non-terminal residue" evidence="5">
    <location>
        <position position="1"/>
    </location>
</feature>
<evidence type="ECO:0000313" key="5">
    <source>
        <dbReference type="EMBL" id="AIA83830.1"/>
    </source>
</evidence>
<dbReference type="PANTHER" id="PTHR43025">
    <property type="entry name" value="MONOGALACTOSYLDIACYLGLYCEROL SYNTHASE"/>
    <property type="match status" value="1"/>
</dbReference>
<dbReference type="InterPro" id="IPR009695">
    <property type="entry name" value="Diacylglyc_glucosyltr_N"/>
</dbReference>
<dbReference type="PANTHER" id="PTHR43025:SF3">
    <property type="entry name" value="MONOGALACTOSYLDIACYLGLYCEROL SYNTHASE 1, CHLOROPLASTIC"/>
    <property type="match status" value="1"/>
</dbReference>
<comment type="similarity">
    <text evidence="1">Belongs to the glycosyltransferase 28 family.</text>
</comment>
<dbReference type="GO" id="GO:0016758">
    <property type="term" value="F:hexosyltransferase activity"/>
    <property type="evidence" value="ECO:0007669"/>
    <property type="project" value="InterPro"/>
</dbReference>
<keyword evidence="3" id="KW-0808">Transferase</keyword>
<dbReference type="EMBL" id="KF116585">
    <property type="protein sequence ID" value="AIA83830.1"/>
    <property type="molecule type" value="Genomic_DNA"/>
</dbReference>
<reference evidence="5" key="1">
    <citation type="journal article" date="2013" name="Environ. Microbiol.">
        <title>Seasonally variable intestinal metagenomes of the red palm weevil (Rhynchophorus ferrugineus).</title>
        <authorList>
            <person name="Jia S."/>
            <person name="Zhang X."/>
            <person name="Zhang G."/>
            <person name="Yin A."/>
            <person name="Zhang S."/>
            <person name="Li F."/>
            <person name="Wang L."/>
            <person name="Zhao D."/>
            <person name="Yun Q."/>
            <person name="Tala"/>
            <person name="Wang J."/>
            <person name="Sun G."/>
            <person name="Baabdullah M."/>
            <person name="Yu X."/>
            <person name="Hu S."/>
            <person name="Al-Mssallem I.S."/>
            <person name="Yu J."/>
        </authorList>
    </citation>
    <scope>NUCLEOTIDE SEQUENCE</scope>
</reference>
<sequence length="146" mass="16400">HLSTAKAVNDLLVTRGVECRVVDTYAYLNPVLYEAVARGYLMATSITPDAYGRVYRAAEKEENDSLYSPLNAANSILSIKLKRMIDREFRPDVIVCSHVFAAQVVNVMKAHGWIDMPVIGIVTDFTIHPFWQDVSYVDYIVTASEL</sequence>
<feature type="non-terminal residue" evidence="5">
    <location>
        <position position="146"/>
    </location>
</feature>
<proteinExistence type="inferred from homology"/>
<feature type="domain" description="Diacylglycerol glucosyltransferase N-terminal" evidence="4">
    <location>
        <begin position="1"/>
        <end position="145"/>
    </location>
</feature>
<organism evidence="5">
    <name type="scientific">uncultured Ethanoligenens sp</name>
    <dbReference type="NCBI Taxonomy" id="286556"/>
    <lineage>
        <taxon>Bacteria</taxon>
        <taxon>Bacillati</taxon>
        <taxon>Bacillota</taxon>
        <taxon>Clostridia</taxon>
        <taxon>Eubacteriales</taxon>
        <taxon>Oscillospiraceae</taxon>
        <taxon>Ethanoligenens</taxon>
        <taxon>environmental samples</taxon>
    </lineage>
</organism>
<accession>A0A060BSM8</accession>
<name>A0A060BSM8_9FIRM</name>
<evidence type="ECO:0000256" key="2">
    <source>
        <dbReference type="ARBA" id="ARBA00022676"/>
    </source>
</evidence>
<evidence type="ECO:0000256" key="1">
    <source>
        <dbReference type="ARBA" id="ARBA00006962"/>
    </source>
</evidence>
<dbReference type="GO" id="GO:0016020">
    <property type="term" value="C:membrane"/>
    <property type="evidence" value="ECO:0007669"/>
    <property type="project" value="GOC"/>
</dbReference>
<dbReference type="AlphaFoldDB" id="A0A060BSM8"/>
<keyword evidence="2" id="KW-0328">Glycosyltransferase</keyword>
<dbReference type="Pfam" id="PF06925">
    <property type="entry name" value="MGDG_synth"/>
    <property type="match status" value="1"/>
</dbReference>
<evidence type="ECO:0000259" key="4">
    <source>
        <dbReference type="Pfam" id="PF06925"/>
    </source>
</evidence>
<dbReference type="InterPro" id="IPR050519">
    <property type="entry name" value="Glycosyltransf_28_UgtP"/>
</dbReference>
<dbReference type="GO" id="GO:0009247">
    <property type="term" value="P:glycolipid biosynthetic process"/>
    <property type="evidence" value="ECO:0007669"/>
    <property type="project" value="InterPro"/>
</dbReference>
<protein>
    <submittedName>
        <fullName evidence="5">MGDG_synth</fullName>
    </submittedName>
</protein>